<dbReference type="RefSeq" id="WP_337715243.1">
    <property type="nucleotide sequence ID" value="NZ_JBBEUB010000001.1"/>
</dbReference>
<organism evidence="2 3">
    <name type="scientific">Pedobacter panaciterrae</name>
    <dbReference type="NCBI Taxonomy" id="363849"/>
    <lineage>
        <taxon>Bacteria</taxon>
        <taxon>Pseudomonadati</taxon>
        <taxon>Bacteroidota</taxon>
        <taxon>Sphingobacteriia</taxon>
        <taxon>Sphingobacteriales</taxon>
        <taxon>Sphingobacteriaceae</taxon>
        <taxon>Pedobacter</taxon>
    </lineage>
</organism>
<accession>A0ABU8NGW6</accession>
<dbReference type="InterPro" id="IPR036390">
    <property type="entry name" value="WH_DNA-bd_sf"/>
</dbReference>
<dbReference type="InterPro" id="IPR000595">
    <property type="entry name" value="cNMP-bd_dom"/>
</dbReference>
<dbReference type="EMBL" id="JBBEUB010000001">
    <property type="protein sequence ID" value="MEJ2901496.1"/>
    <property type="molecule type" value="Genomic_DNA"/>
</dbReference>
<evidence type="ECO:0000259" key="1">
    <source>
        <dbReference type="PROSITE" id="PS50042"/>
    </source>
</evidence>
<sequence>MKQFFTANNKPTRNIKFDTYRLNIRNMQLNNDKMDQILLNFLARYVILSEEEQNVILELAIFKSFRKGTILLKEGQLSKDAYFVLQGCIRCYYIVDTEEKTTAFYTESETLNPPGALNHTPSEYYVDCLEDSILIVASSETDEELFVKYPVLEKLCRLVSEDLHSKSQIAFDNFKISTPEQRYLNLLEIRPDLAQRIPQYHLASYLGITPQSLSRMRKRLVRKAS</sequence>
<reference evidence="2 3" key="1">
    <citation type="submission" date="2024-03" db="EMBL/GenBank/DDBJ databases">
        <title>Sequence of Lycoming College Course Isolates.</title>
        <authorList>
            <person name="Plotts O."/>
            <person name="Newman J."/>
        </authorList>
    </citation>
    <scope>NUCLEOTIDE SEQUENCE [LARGE SCALE GENOMIC DNA]</scope>
    <source>
        <strain evidence="2 3">CJB-3</strain>
    </source>
</reference>
<dbReference type="Gene3D" id="2.60.120.10">
    <property type="entry name" value="Jelly Rolls"/>
    <property type="match status" value="1"/>
</dbReference>
<dbReference type="InterPro" id="IPR014710">
    <property type="entry name" value="RmlC-like_jellyroll"/>
</dbReference>
<dbReference type="SUPFAM" id="SSF46785">
    <property type="entry name" value="Winged helix' DNA-binding domain"/>
    <property type="match status" value="1"/>
</dbReference>
<dbReference type="Proteomes" id="UP001378956">
    <property type="component" value="Unassembled WGS sequence"/>
</dbReference>
<name>A0ABU8NGW6_9SPHI</name>
<comment type="caution">
    <text evidence="2">The sequence shown here is derived from an EMBL/GenBank/DDBJ whole genome shotgun (WGS) entry which is preliminary data.</text>
</comment>
<keyword evidence="3" id="KW-1185">Reference proteome</keyword>
<dbReference type="Pfam" id="PF00027">
    <property type="entry name" value="cNMP_binding"/>
    <property type="match status" value="1"/>
</dbReference>
<dbReference type="CDD" id="cd00038">
    <property type="entry name" value="CAP_ED"/>
    <property type="match status" value="1"/>
</dbReference>
<proteinExistence type="predicted"/>
<dbReference type="PROSITE" id="PS50042">
    <property type="entry name" value="CNMP_BINDING_3"/>
    <property type="match status" value="1"/>
</dbReference>
<evidence type="ECO:0000313" key="3">
    <source>
        <dbReference type="Proteomes" id="UP001378956"/>
    </source>
</evidence>
<gene>
    <name evidence="2" type="ORF">WAE58_03630</name>
</gene>
<protein>
    <submittedName>
        <fullName evidence="2">Crp/Fnr family transcriptional regulator</fullName>
    </submittedName>
</protein>
<evidence type="ECO:0000313" key="2">
    <source>
        <dbReference type="EMBL" id="MEJ2901496.1"/>
    </source>
</evidence>
<dbReference type="InterPro" id="IPR018490">
    <property type="entry name" value="cNMP-bd_dom_sf"/>
</dbReference>
<feature type="domain" description="Cyclic nucleotide-binding" evidence="1">
    <location>
        <begin position="44"/>
        <end position="121"/>
    </location>
</feature>
<dbReference type="SUPFAM" id="SSF51206">
    <property type="entry name" value="cAMP-binding domain-like"/>
    <property type="match status" value="1"/>
</dbReference>